<dbReference type="Gene3D" id="3.40.50.11090">
    <property type="match status" value="1"/>
</dbReference>
<dbReference type="InterPro" id="IPR001296">
    <property type="entry name" value="Glyco_trans_1"/>
</dbReference>
<dbReference type="SUPFAM" id="SSF53756">
    <property type="entry name" value="UDP-Glycosyltransferase/glycogen phosphorylase"/>
    <property type="match status" value="1"/>
</dbReference>
<name>A0A3B0VK03_9ZZZZ</name>
<dbReference type="EMBL" id="UOEY01000070">
    <property type="protein sequence ID" value="VAW39362.1"/>
    <property type="molecule type" value="Genomic_DNA"/>
</dbReference>
<feature type="domain" description="Glycosyl transferase family 1" evidence="1">
    <location>
        <begin position="231"/>
        <end position="318"/>
    </location>
</feature>
<dbReference type="AlphaFoldDB" id="A0A3B0VK03"/>
<reference evidence="2" key="1">
    <citation type="submission" date="2018-06" db="EMBL/GenBank/DDBJ databases">
        <authorList>
            <person name="Zhirakovskaya E."/>
        </authorList>
    </citation>
    <scope>NUCLEOTIDE SEQUENCE</scope>
</reference>
<dbReference type="Gene3D" id="3.40.50.2000">
    <property type="entry name" value="Glycogen Phosphorylase B"/>
    <property type="match status" value="1"/>
</dbReference>
<organism evidence="2">
    <name type="scientific">hydrothermal vent metagenome</name>
    <dbReference type="NCBI Taxonomy" id="652676"/>
    <lineage>
        <taxon>unclassified sequences</taxon>
        <taxon>metagenomes</taxon>
        <taxon>ecological metagenomes</taxon>
    </lineage>
</organism>
<evidence type="ECO:0000313" key="2">
    <source>
        <dbReference type="EMBL" id="VAW39362.1"/>
    </source>
</evidence>
<dbReference type="GO" id="GO:0016757">
    <property type="term" value="F:glycosyltransferase activity"/>
    <property type="evidence" value="ECO:0007669"/>
    <property type="project" value="InterPro"/>
</dbReference>
<dbReference type="Pfam" id="PF00534">
    <property type="entry name" value="Glycos_transf_1"/>
    <property type="match status" value="1"/>
</dbReference>
<keyword evidence="2" id="KW-0808">Transferase</keyword>
<proteinExistence type="predicted"/>
<protein>
    <submittedName>
        <fullName evidence="2">Beta-1,3-glucosyltransferase</fullName>
    </submittedName>
</protein>
<evidence type="ECO:0000259" key="1">
    <source>
        <dbReference type="Pfam" id="PF00534"/>
    </source>
</evidence>
<accession>A0A3B0VK03</accession>
<gene>
    <name evidence="2" type="ORF">MNBD_DELTA04-1382</name>
</gene>
<sequence length="562" mass="63574">MTTTTRKIGFLLGSPDINGGTYVIYEHASRLKDAGHQVAIITEAAVRPGRYGWHPAAGRLEWLTLAEAGRREFDVILATWWQSPFLLQHLSAGHFAYFVQSIESRFFAEEDPGDHDKRDLSIWKKFCERTYSYALPVITEAAWIREYLHDNYNSNPFLVRNGIRKDLYREHGECAAPRVAGMLRVLVEGPVDVAYKNVPRSVELCRQAGVDEVWLLTSSEIRDFPGVDRVFSRVPIHKTPEIYRSCDVLVKLSYIEGMFGPPLEMFHCGGTAIVYQVTGHDEYIVHDRNSLVVDRDDEDRVVACLQLLKSDPGTLKRLQLGAVATAGSWPDWAASSAEFDRALQLICRQEKTARSYLAQQSARLVEERNAAMAARDLEFFAGREKHRGTAEESIDNFVQLYWHKGDGFNPDDCRWLHYKSGARVDLSFEVDITGFPFWLRIDPSVRMGLIEIYCLEIVNQRTGRKIMGFSRPVDFDVLYMDGTICRLQRGGPPVYLATGSDPQLVLPAVAEGEPGDTLRIAVSLRETGVRQFIDEYCPATGRRSLWQRLAAGLSSIFPADEK</sequence>